<accession>A0A8R7JY77</accession>
<proteinExistence type="predicted"/>
<evidence type="ECO:0000313" key="3">
    <source>
        <dbReference type="Proteomes" id="UP000015106"/>
    </source>
</evidence>
<evidence type="ECO:0000256" key="1">
    <source>
        <dbReference type="SAM" id="MobiDB-lite"/>
    </source>
</evidence>
<evidence type="ECO:0000313" key="2">
    <source>
        <dbReference type="EnsemblPlants" id="TuG1812G0100000909.01.T01.cds413943"/>
    </source>
</evidence>
<dbReference type="EnsemblPlants" id="TuG1812G0100000909.01.T01">
    <property type="protein sequence ID" value="TuG1812G0100000909.01.T01.cds413943"/>
    <property type="gene ID" value="TuG1812G0100000909.01"/>
</dbReference>
<name>A0A8R7JY77_TRIUA</name>
<reference evidence="2" key="2">
    <citation type="submission" date="2018-03" db="EMBL/GenBank/DDBJ databases">
        <title>The Triticum urartu genome reveals the dynamic nature of wheat genome evolution.</title>
        <authorList>
            <person name="Ling H."/>
            <person name="Ma B."/>
            <person name="Shi X."/>
            <person name="Liu H."/>
            <person name="Dong L."/>
            <person name="Sun H."/>
            <person name="Cao Y."/>
            <person name="Gao Q."/>
            <person name="Zheng S."/>
            <person name="Li Y."/>
            <person name="Yu Y."/>
            <person name="Du H."/>
            <person name="Qi M."/>
            <person name="Li Y."/>
            <person name="Yu H."/>
            <person name="Cui Y."/>
            <person name="Wang N."/>
            <person name="Chen C."/>
            <person name="Wu H."/>
            <person name="Zhao Y."/>
            <person name="Zhang J."/>
            <person name="Li Y."/>
            <person name="Zhou W."/>
            <person name="Zhang B."/>
            <person name="Hu W."/>
            <person name="Eijk M."/>
            <person name="Tang J."/>
            <person name="Witsenboer H."/>
            <person name="Zhao S."/>
            <person name="Li Z."/>
            <person name="Zhang A."/>
            <person name="Wang D."/>
            <person name="Liang C."/>
        </authorList>
    </citation>
    <scope>NUCLEOTIDE SEQUENCE [LARGE SCALE GENOMIC DNA]</scope>
    <source>
        <strain evidence="2">cv. G1812</strain>
    </source>
</reference>
<dbReference type="Gramene" id="TuG1812G0100000909.01.T01">
    <property type="protein sequence ID" value="TuG1812G0100000909.01.T01.cds413943"/>
    <property type="gene ID" value="TuG1812G0100000909.01"/>
</dbReference>
<feature type="region of interest" description="Disordered" evidence="1">
    <location>
        <begin position="1"/>
        <end position="93"/>
    </location>
</feature>
<feature type="compositionally biased region" description="Basic and acidic residues" evidence="1">
    <location>
        <begin position="7"/>
        <end position="21"/>
    </location>
</feature>
<dbReference type="Proteomes" id="UP000015106">
    <property type="component" value="Chromosome 1"/>
</dbReference>
<sequence>MPPVRLLLERSSEASEARRETLAGMAPARGLPLRLRLASAGNAEKSKASSVPATPAPGTVSAAIRPAALHATPDQEPHGELAGDHDESGEEAFASEIVRVDFHVRSALASAASPEGETAPHVHASSRSKRRRALVLVALDSMASAAV</sequence>
<protein>
    <submittedName>
        <fullName evidence="2">Uncharacterized protein</fullName>
    </submittedName>
</protein>
<dbReference type="AlphaFoldDB" id="A0A8R7JY77"/>
<feature type="compositionally biased region" description="Low complexity" evidence="1">
    <location>
        <begin position="22"/>
        <end position="41"/>
    </location>
</feature>
<organism evidence="2 3">
    <name type="scientific">Triticum urartu</name>
    <name type="common">Red wild einkorn</name>
    <name type="synonym">Crithodium urartu</name>
    <dbReference type="NCBI Taxonomy" id="4572"/>
    <lineage>
        <taxon>Eukaryota</taxon>
        <taxon>Viridiplantae</taxon>
        <taxon>Streptophyta</taxon>
        <taxon>Embryophyta</taxon>
        <taxon>Tracheophyta</taxon>
        <taxon>Spermatophyta</taxon>
        <taxon>Magnoliopsida</taxon>
        <taxon>Liliopsida</taxon>
        <taxon>Poales</taxon>
        <taxon>Poaceae</taxon>
        <taxon>BOP clade</taxon>
        <taxon>Pooideae</taxon>
        <taxon>Triticodae</taxon>
        <taxon>Triticeae</taxon>
        <taxon>Triticinae</taxon>
        <taxon>Triticum</taxon>
    </lineage>
</organism>
<feature type="compositionally biased region" description="Basic and acidic residues" evidence="1">
    <location>
        <begin position="73"/>
        <end position="86"/>
    </location>
</feature>
<reference evidence="3" key="1">
    <citation type="journal article" date="2013" name="Nature">
        <title>Draft genome of the wheat A-genome progenitor Triticum urartu.</title>
        <authorList>
            <person name="Ling H.Q."/>
            <person name="Zhao S."/>
            <person name="Liu D."/>
            <person name="Wang J."/>
            <person name="Sun H."/>
            <person name="Zhang C."/>
            <person name="Fan H."/>
            <person name="Li D."/>
            <person name="Dong L."/>
            <person name="Tao Y."/>
            <person name="Gao C."/>
            <person name="Wu H."/>
            <person name="Li Y."/>
            <person name="Cui Y."/>
            <person name="Guo X."/>
            <person name="Zheng S."/>
            <person name="Wang B."/>
            <person name="Yu K."/>
            <person name="Liang Q."/>
            <person name="Yang W."/>
            <person name="Lou X."/>
            <person name="Chen J."/>
            <person name="Feng M."/>
            <person name="Jian J."/>
            <person name="Zhang X."/>
            <person name="Luo G."/>
            <person name="Jiang Y."/>
            <person name="Liu J."/>
            <person name="Wang Z."/>
            <person name="Sha Y."/>
            <person name="Zhang B."/>
            <person name="Wu H."/>
            <person name="Tang D."/>
            <person name="Shen Q."/>
            <person name="Xue P."/>
            <person name="Zou S."/>
            <person name="Wang X."/>
            <person name="Liu X."/>
            <person name="Wang F."/>
            <person name="Yang Y."/>
            <person name="An X."/>
            <person name="Dong Z."/>
            <person name="Zhang K."/>
            <person name="Zhang X."/>
            <person name="Luo M.C."/>
            <person name="Dvorak J."/>
            <person name="Tong Y."/>
            <person name="Wang J."/>
            <person name="Yang H."/>
            <person name="Li Z."/>
            <person name="Wang D."/>
            <person name="Zhang A."/>
            <person name="Wang J."/>
        </authorList>
    </citation>
    <scope>NUCLEOTIDE SEQUENCE</scope>
    <source>
        <strain evidence="3">cv. G1812</strain>
    </source>
</reference>
<reference evidence="2" key="3">
    <citation type="submission" date="2022-06" db="UniProtKB">
        <authorList>
            <consortium name="EnsemblPlants"/>
        </authorList>
    </citation>
    <scope>IDENTIFICATION</scope>
</reference>
<feature type="region of interest" description="Disordered" evidence="1">
    <location>
        <begin position="109"/>
        <end position="128"/>
    </location>
</feature>
<keyword evidence="3" id="KW-1185">Reference proteome</keyword>